<dbReference type="AlphaFoldDB" id="D9QGY2"/>
<dbReference type="Pfam" id="PF01048">
    <property type="entry name" value="PNP_UDP_1"/>
    <property type="match status" value="1"/>
</dbReference>
<dbReference type="Proteomes" id="UP000002696">
    <property type="component" value="Chromosome"/>
</dbReference>
<dbReference type="InterPro" id="IPR010050">
    <property type="entry name" value="MTA_SAH_nuc_hyp"/>
</dbReference>
<accession>D9QGY2</accession>
<dbReference type="Gene3D" id="3.40.50.1580">
    <property type="entry name" value="Nucleoside phosphorylase domain"/>
    <property type="match status" value="1"/>
</dbReference>
<dbReference type="SUPFAM" id="SSF53167">
    <property type="entry name" value="Purine and uridine phosphorylases"/>
    <property type="match status" value="1"/>
</dbReference>
<dbReference type="HOGENOM" id="CLU_107471_0_0_5"/>
<sequence length="219" mass="22802">MSGTFELSNFGPLTALCVMAAEAEYGPALRARIQPLITGVGPVEAAVQTTAVLADLAHQGRLPDVILCLGSAGSQTLEHGRVYWVDEVGYRDMDASVLGFPPGVTPFLDQPAVLTLASGPAGQPYARLATGASVVSGEAYDAIDADMVDMETYAVVRAAARFDVPVLGLRGISDGKADLTGLSDWTDTLSVIDEGLAEALDLLKAEFERLTAPLPGEPA</sequence>
<dbReference type="KEGG" id="bsb:Bresu_1637"/>
<dbReference type="eggNOG" id="COG0775">
    <property type="taxonomic scope" value="Bacteria"/>
</dbReference>
<dbReference type="RefSeq" id="WP_013269050.1">
    <property type="nucleotide sequence ID" value="NC_014375.1"/>
</dbReference>
<organism evidence="2 3">
    <name type="scientific">Brevundimonas subvibrioides (strain ATCC 15264 / DSM 4735 / LMG 14903 / NBRC 16000 / CB 81)</name>
    <name type="common">Caulobacter subvibrioides</name>
    <dbReference type="NCBI Taxonomy" id="633149"/>
    <lineage>
        <taxon>Bacteria</taxon>
        <taxon>Pseudomonadati</taxon>
        <taxon>Pseudomonadota</taxon>
        <taxon>Alphaproteobacteria</taxon>
        <taxon>Caulobacterales</taxon>
        <taxon>Caulobacteraceae</taxon>
        <taxon>Brevundimonas</taxon>
    </lineage>
</organism>
<keyword evidence="3" id="KW-1185">Reference proteome</keyword>
<name>D9QGY2_BRESC</name>
<evidence type="ECO:0000259" key="1">
    <source>
        <dbReference type="Pfam" id="PF01048"/>
    </source>
</evidence>
<dbReference type="STRING" id="633149.Bresu_1637"/>
<gene>
    <name evidence="2" type="ordered locus">Bresu_1637</name>
</gene>
<dbReference type="FunCoup" id="D9QGY2">
    <property type="interactions" value="224"/>
</dbReference>
<dbReference type="NCBIfam" id="TIGR01705">
    <property type="entry name" value="MTA_SAH-nuc-hyp"/>
    <property type="match status" value="1"/>
</dbReference>
<dbReference type="InParanoid" id="D9QGY2"/>
<dbReference type="GO" id="GO:0009116">
    <property type="term" value="P:nucleoside metabolic process"/>
    <property type="evidence" value="ECO:0007669"/>
    <property type="project" value="InterPro"/>
</dbReference>
<evidence type="ECO:0000313" key="3">
    <source>
        <dbReference type="Proteomes" id="UP000002696"/>
    </source>
</evidence>
<dbReference type="EMBL" id="CP002102">
    <property type="protein sequence ID" value="ADL00948.1"/>
    <property type="molecule type" value="Genomic_DNA"/>
</dbReference>
<protein>
    <submittedName>
        <fullName evidence="2">5'-methylthioadenosine/S-adenosylhomocysteine nucleosidase</fullName>
    </submittedName>
</protein>
<dbReference type="GO" id="GO:0003824">
    <property type="term" value="F:catalytic activity"/>
    <property type="evidence" value="ECO:0007669"/>
    <property type="project" value="InterPro"/>
</dbReference>
<reference evidence="3" key="1">
    <citation type="journal article" date="2011" name="J. Bacteriol.">
        <title>Genome sequences of eight morphologically diverse alphaproteobacteria.</title>
        <authorList>
            <consortium name="US DOE Joint Genome Institute"/>
            <person name="Brown P.J."/>
            <person name="Kysela D.T."/>
            <person name="Buechlein A."/>
            <person name="Hemmerich C."/>
            <person name="Brun Y.V."/>
        </authorList>
    </citation>
    <scope>NUCLEOTIDE SEQUENCE [LARGE SCALE GENOMIC DNA]</scope>
    <source>
        <strain evidence="3">ATCC 15264 / DSM 4735 / LMG 14903 / NBRC 16000 / CB 81</strain>
    </source>
</reference>
<dbReference type="BioCyc" id="BSUB633149:G1GM8-1625-MONOMER"/>
<dbReference type="InterPro" id="IPR000845">
    <property type="entry name" value="Nucleoside_phosphorylase_d"/>
</dbReference>
<proteinExistence type="predicted"/>
<dbReference type="InterPro" id="IPR035994">
    <property type="entry name" value="Nucleoside_phosphorylase_sf"/>
</dbReference>
<feature type="domain" description="Nucleoside phosphorylase" evidence="1">
    <location>
        <begin position="38"/>
        <end position="178"/>
    </location>
</feature>
<evidence type="ECO:0000313" key="2">
    <source>
        <dbReference type="EMBL" id="ADL00948.1"/>
    </source>
</evidence>